<dbReference type="Proteomes" id="UP000660729">
    <property type="component" value="Unassembled WGS sequence"/>
</dbReference>
<proteinExistence type="predicted"/>
<sequence>MFVQLLTVAAMAMSASAQTTTSATDSSSETATATGDVQTTITGLVGSYTTGFAASVVTANPCDTVLAMQCTNTENPLCAQASDVELTVTQGPSQYVIQYSTSSMGAVIAFSQSCSLNGPSGSASEVVCTDSISGSIAGQSTATSGTTTLTNMDDFNYAPIPITAGAEKLPSSGASCTATPTSEAGAAATSVSEIYKIIVPVGAAVVGAFL</sequence>
<keyword evidence="3" id="KW-1185">Reference proteome</keyword>
<evidence type="ECO:0000313" key="2">
    <source>
        <dbReference type="EMBL" id="KAF7192581.1"/>
    </source>
</evidence>
<organism evidence="2 3">
    <name type="scientific">Pseudocercospora fuligena</name>
    <dbReference type="NCBI Taxonomy" id="685502"/>
    <lineage>
        <taxon>Eukaryota</taxon>
        <taxon>Fungi</taxon>
        <taxon>Dikarya</taxon>
        <taxon>Ascomycota</taxon>
        <taxon>Pezizomycotina</taxon>
        <taxon>Dothideomycetes</taxon>
        <taxon>Dothideomycetidae</taxon>
        <taxon>Mycosphaerellales</taxon>
        <taxon>Mycosphaerellaceae</taxon>
        <taxon>Pseudocercospora</taxon>
    </lineage>
</organism>
<protein>
    <recommendedName>
        <fullName evidence="4">GPI anchored cell wall protein</fullName>
    </recommendedName>
</protein>
<feature type="signal peptide" evidence="1">
    <location>
        <begin position="1"/>
        <end position="17"/>
    </location>
</feature>
<gene>
    <name evidence="2" type="ORF">HII31_06090</name>
</gene>
<keyword evidence="1" id="KW-0732">Signal</keyword>
<dbReference type="AlphaFoldDB" id="A0A8H6RK94"/>
<name>A0A8H6RK94_9PEZI</name>
<accession>A0A8H6RK94</accession>
<evidence type="ECO:0008006" key="4">
    <source>
        <dbReference type="Google" id="ProtNLM"/>
    </source>
</evidence>
<comment type="caution">
    <text evidence="2">The sequence shown here is derived from an EMBL/GenBank/DDBJ whole genome shotgun (WGS) entry which is preliminary data.</text>
</comment>
<reference evidence="2" key="1">
    <citation type="submission" date="2020-04" db="EMBL/GenBank/DDBJ databases">
        <title>Draft genome resource of the tomato pathogen Pseudocercospora fuligena.</title>
        <authorList>
            <person name="Zaccaron A."/>
        </authorList>
    </citation>
    <scope>NUCLEOTIDE SEQUENCE</scope>
    <source>
        <strain evidence="2">PF001</strain>
    </source>
</reference>
<evidence type="ECO:0000256" key="1">
    <source>
        <dbReference type="SAM" id="SignalP"/>
    </source>
</evidence>
<dbReference type="EMBL" id="JABCIY010000118">
    <property type="protein sequence ID" value="KAF7192581.1"/>
    <property type="molecule type" value="Genomic_DNA"/>
</dbReference>
<dbReference type="OrthoDB" id="3935682at2759"/>
<evidence type="ECO:0000313" key="3">
    <source>
        <dbReference type="Proteomes" id="UP000660729"/>
    </source>
</evidence>
<feature type="chain" id="PRO_5034517899" description="GPI anchored cell wall protein" evidence="1">
    <location>
        <begin position="18"/>
        <end position="210"/>
    </location>
</feature>